<feature type="chain" id="PRO_5022811148" evidence="3">
    <location>
        <begin position="32"/>
        <end position="625"/>
    </location>
</feature>
<evidence type="ECO:0000259" key="5">
    <source>
        <dbReference type="Pfam" id="PF13629"/>
    </source>
</evidence>
<feature type="region of interest" description="Disordered" evidence="2">
    <location>
        <begin position="522"/>
        <end position="625"/>
    </location>
</feature>
<dbReference type="RefSeq" id="WP_146564799.1">
    <property type="nucleotide sequence ID" value="NZ_SIHJ01000001.1"/>
</dbReference>
<dbReference type="Pfam" id="PF13629">
    <property type="entry name" value="T2SS-T3SS_pil_N"/>
    <property type="match status" value="1"/>
</dbReference>
<feature type="signal peptide" evidence="3">
    <location>
        <begin position="1"/>
        <end position="31"/>
    </location>
</feature>
<dbReference type="InterPro" id="IPR050810">
    <property type="entry name" value="Bact_Secretion_Sys_Channel"/>
</dbReference>
<dbReference type="PANTHER" id="PTHR30332:SF17">
    <property type="entry name" value="TYPE IV PILIATION SYSTEM PROTEIN DR_0774-RELATED"/>
    <property type="match status" value="1"/>
</dbReference>
<dbReference type="InterPro" id="IPR001775">
    <property type="entry name" value="GspD/PilQ"/>
</dbReference>
<protein>
    <submittedName>
        <fullName evidence="6">Putative type II secretion system protein D</fullName>
    </submittedName>
</protein>
<sequence length="625" mass="66928" precursor="true">MYDATPATRLCPRHTLLAIASALLMCSGASAQFVQQDASLIRKISGASDKLEITTNSSRILTLETRIPRVQVNNPELLSVTALSATQIQVSAKKAGVTAVNLWDEEGNIHTVDVYIYGDVRELEHALKTQFPNSSVRVYRYSNSLVLAGFIDRPDYVTPIVEMAQDYSPKIINNMNVGGVQQILLKVKVFEVSRTKLRQLGVDWSYLGGSGGGVVSSVSDILTSTVAAAGLGISKGTTDTFAYGIVNGNSRFDMFIDALQENNVAKIMAEPNVVAVSGRPASFNEGGEIPILVPQSLGTSTIEFKPYGTQVDFLPIVLGNGNIRLEVRPRISDLDYANGLILNGEQVPALKVRYVDTAVELRAGQTFAVAGLIQQRTQGVQVGLPVLADIPFFGVPFRTTRNETEEFELLVLVTPEFVDALDPDQVPQCYPGTGTIVPNNKELYCEGRMEVPNPCSPCGAYPCVQSHGHEPCCPNGQGGLFSCPCGNGSCGSGFDAPAADYTYGQGGYPQQYEQHQYSQGYEPIPVELPDPTSTDAPGAQHGELMLPPDAGASLPTDRVQGPAIDGAGRSMSDLSHRPSQHYTASRSPQYRRQPSEPFNPQASPAGAAQRAGSGGLIGPVGYDLE</sequence>
<reference evidence="6 7" key="1">
    <citation type="submission" date="2019-02" db="EMBL/GenBank/DDBJ databases">
        <title>Deep-cultivation of Planctomycetes and their phenomic and genomic characterization uncovers novel biology.</title>
        <authorList>
            <person name="Wiegand S."/>
            <person name="Jogler M."/>
            <person name="Boedeker C."/>
            <person name="Pinto D."/>
            <person name="Vollmers J."/>
            <person name="Rivas-Marin E."/>
            <person name="Kohn T."/>
            <person name="Peeters S.H."/>
            <person name="Heuer A."/>
            <person name="Rast P."/>
            <person name="Oberbeckmann S."/>
            <person name="Bunk B."/>
            <person name="Jeske O."/>
            <person name="Meyerdierks A."/>
            <person name="Storesund J.E."/>
            <person name="Kallscheuer N."/>
            <person name="Luecker S."/>
            <person name="Lage O.M."/>
            <person name="Pohl T."/>
            <person name="Merkel B.J."/>
            <person name="Hornburger P."/>
            <person name="Mueller R.-W."/>
            <person name="Bruemmer F."/>
            <person name="Labrenz M."/>
            <person name="Spormann A.M."/>
            <person name="Op Den Camp H."/>
            <person name="Overmann J."/>
            <person name="Amann R."/>
            <person name="Jetten M.S.M."/>
            <person name="Mascher T."/>
            <person name="Medema M.H."/>
            <person name="Devos D.P."/>
            <person name="Kaster A.-K."/>
            <person name="Ovreas L."/>
            <person name="Rohde M."/>
            <person name="Galperin M.Y."/>
            <person name="Jogler C."/>
        </authorList>
    </citation>
    <scope>NUCLEOTIDE SEQUENCE [LARGE SCALE GENOMIC DNA]</scope>
    <source>
        <strain evidence="6 7">KOR34</strain>
    </source>
</reference>
<dbReference type="GO" id="GO:0015627">
    <property type="term" value="C:type II protein secretion system complex"/>
    <property type="evidence" value="ECO:0007669"/>
    <property type="project" value="TreeGrafter"/>
</dbReference>
<accession>A0A5C5VFP6</accession>
<organism evidence="6 7">
    <name type="scientific">Posidoniimonas corsicana</name>
    <dbReference type="NCBI Taxonomy" id="1938618"/>
    <lineage>
        <taxon>Bacteria</taxon>
        <taxon>Pseudomonadati</taxon>
        <taxon>Planctomycetota</taxon>
        <taxon>Planctomycetia</taxon>
        <taxon>Pirellulales</taxon>
        <taxon>Lacipirellulaceae</taxon>
        <taxon>Posidoniimonas</taxon>
    </lineage>
</organism>
<dbReference type="Proteomes" id="UP000316714">
    <property type="component" value="Unassembled WGS sequence"/>
</dbReference>
<evidence type="ECO:0000256" key="3">
    <source>
        <dbReference type="SAM" id="SignalP"/>
    </source>
</evidence>
<dbReference type="GO" id="GO:0009306">
    <property type="term" value="P:protein secretion"/>
    <property type="evidence" value="ECO:0007669"/>
    <property type="project" value="InterPro"/>
</dbReference>
<evidence type="ECO:0000313" key="7">
    <source>
        <dbReference type="Proteomes" id="UP000316714"/>
    </source>
</evidence>
<name>A0A5C5VFP6_9BACT</name>
<evidence type="ECO:0000313" key="6">
    <source>
        <dbReference type="EMBL" id="TWT37464.1"/>
    </source>
</evidence>
<feature type="domain" description="Pilus formation protein N-terminal" evidence="5">
    <location>
        <begin position="48"/>
        <end position="114"/>
    </location>
</feature>
<evidence type="ECO:0000259" key="4">
    <source>
        <dbReference type="Pfam" id="PF00263"/>
    </source>
</evidence>
<feature type="domain" description="Type II/III secretion system secretin-like" evidence="4">
    <location>
        <begin position="258"/>
        <end position="418"/>
    </location>
</feature>
<keyword evidence="3" id="KW-0732">Signal</keyword>
<dbReference type="PANTHER" id="PTHR30332">
    <property type="entry name" value="PROBABLE GENERAL SECRETION PATHWAY PROTEIN D"/>
    <property type="match status" value="1"/>
</dbReference>
<keyword evidence="7" id="KW-1185">Reference proteome</keyword>
<comment type="caution">
    <text evidence="6">The sequence shown here is derived from an EMBL/GenBank/DDBJ whole genome shotgun (WGS) entry which is preliminary data.</text>
</comment>
<dbReference type="Pfam" id="PF00263">
    <property type="entry name" value="Secretin"/>
    <property type="match status" value="1"/>
</dbReference>
<feature type="compositionally biased region" description="Polar residues" evidence="2">
    <location>
        <begin position="580"/>
        <end position="602"/>
    </location>
</feature>
<dbReference type="InterPro" id="IPR004846">
    <property type="entry name" value="T2SS/T3SS_dom"/>
</dbReference>
<dbReference type="AlphaFoldDB" id="A0A5C5VFP6"/>
<dbReference type="EMBL" id="SIHJ01000001">
    <property type="protein sequence ID" value="TWT37464.1"/>
    <property type="molecule type" value="Genomic_DNA"/>
</dbReference>
<gene>
    <name evidence="6" type="primary">gspD_2</name>
    <name evidence="6" type="ORF">KOR34_24150</name>
</gene>
<evidence type="ECO:0000256" key="2">
    <source>
        <dbReference type="SAM" id="MobiDB-lite"/>
    </source>
</evidence>
<dbReference type="OrthoDB" id="9779724at2"/>
<dbReference type="InterPro" id="IPR032789">
    <property type="entry name" value="T2SS-T3SS_pil_N"/>
</dbReference>
<proteinExistence type="inferred from homology"/>
<evidence type="ECO:0000256" key="1">
    <source>
        <dbReference type="RuleBase" id="RU004003"/>
    </source>
</evidence>
<dbReference type="PRINTS" id="PR00811">
    <property type="entry name" value="BCTERIALGSPD"/>
</dbReference>
<comment type="similarity">
    <text evidence="1">Belongs to the bacterial secretin family.</text>
</comment>